<name>A0A218MLX6_9VIRU</name>
<reference evidence="1" key="2">
    <citation type="journal article" date="2017" name="Nat. Commun.">
        <title>Single-virus genomics reveals hidden cosmopolitan and abundant viruses.</title>
        <authorList>
            <person name="Martinez-Hernandez F."/>
            <person name="Fornas O."/>
            <person name="Lluesma Gomez M."/>
            <person name="Bolduc B."/>
            <person name="de la Cruz Pena M.J."/>
            <person name="Martinez J.M."/>
            <person name="Anton J."/>
            <person name="Gasol J.M."/>
            <person name="Rosselli R."/>
            <person name="Rodriguez-Valera F."/>
            <person name="Sullivan M.B."/>
            <person name="Acinas S.G."/>
            <person name="Martinez-Garcia M."/>
        </authorList>
    </citation>
    <scope>NUCLEOTIDE SEQUENCE</scope>
</reference>
<accession>A0A218MLX6</accession>
<reference evidence="1" key="1">
    <citation type="submission" date="2016-10" db="EMBL/GenBank/DDBJ databases">
        <authorList>
            <person name="Varghese N."/>
        </authorList>
    </citation>
    <scope>NUCLEOTIDE SEQUENCE</scope>
</reference>
<dbReference type="EMBL" id="KY052824">
    <property type="protein sequence ID" value="ASF00268.1"/>
    <property type="molecule type" value="Genomic_DNA"/>
</dbReference>
<sequence length="429" mass="47874">MSAFRGIATGFLQAKIRNTEANDALKANTLMRVGETLIGETIPNAIAAEKERKSNYDMLSKRYSPEFAEVADVAEYTLNQASMKKLEEDLKANNLDEEALKNANFETNFNNRYNTRVKSAEEKYNPILKQLGVDNIGALGYNTVEALVKPTTTTTKDTMADTVTQTPIEFDSMQLGDYLDKIPEPSRVETKFEKLKINVLDRNKPYGNYNISTSAEGGYIFNIADEYNTMYDIHLDINDSVESSKLGSNRTQSEIASISTQLIQNNIIKPAQALTLAKSNDGFATTGLNTYIDINTITENKNKKTDINFNVNLEDVELTNNQKFAIYKIIKQVDESRLTDYGINRNLYNAIKQSKDAGAFSQTNPEGFKDAYTSAVLVTADQIDKSYGDKASQFFLASLANVKNKTGGNINTTVSFRLNQIKANRLNNR</sequence>
<organism evidence="1">
    <name type="scientific">uncultured virus</name>
    <dbReference type="NCBI Taxonomy" id="340016"/>
    <lineage>
        <taxon>Viruses</taxon>
        <taxon>environmental samples</taxon>
    </lineage>
</organism>
<proteinExistence type="predicted"/>
<protein>
    <submittedName>
        <fullName evidence="1">Uncharacterized protein</fullName>
    </submittedName>
</protein>
<evidence type="ECO:0000313" key="1">
    <source>
        <dbReference type="EMBL" id="ASF00268.1"/>
    </source>
</evidence>